<proteinExistence type="predicted"/>
<comment type="caution">
    <text evidence="2">The sequence shown here is derived from an EMBL/GenBank/DDBJ whole genome shotgun (WGS) entry which is preliminary data.</text>
</comment>
<dbReference type="Proteomes" id="UP000050920">
    <property type="component" value="Unassembled WGS sequence"/>
</dbReference>
<keyword evidence="1" id="KW-0812">Transmembrane</keyword>
<dbReference type="AlphaFoldDB" id="A0A0R2NRM5"/>
<dbReference type="RefSeq" id="WP_024625944.1">
    <property type="nucleotide sequence ID" value="NZ_AYGX02000055.1"/>
</dbReference>
<evidence type="ECO:0000256" key="1">
    <source>
        <dbReference type="SAM" id="Phobius"/>
    </source>
</evidence>
<dbReference type="EMBL" id="AYGX02000055">
    <property type="protein sequence ID" value="KRO28044.1"/>
    <property type="molecule type" value="Genomic_DNA"/>
</dbReference>
<feature type="transmembrane region" description="Helical" evidence="1">
    <location>
        <begin position="58"/>
        <end position="83"/>
    </location>
</feature>
<reference evidence="2 3" key="1">
    <citation type="journal article" date="2015" name="Genome Announc.">
        <title>Expanding the biotechnology potential of lactobacilli through comparative genomics of 213 strains and associated genera.</title>
        <authorList>
            <person name="Sun Z."/>
            <person name="Harris H.M."/>
            <person name="McCann A."/>
            <person name="Guo C."/>
            <person name="Argimon S."/>
            <person name="Zhang W."/>
            <person name="Yang X."/>
            <person name="Jeffery I.B."/>
            <person name="Cooney J.C."/>
            <person name="Kagawa T.F."/>
            <person name="Liu W."/>
            <person name="Song Y."/>
            <person name="Salvetti E."/>
            <person name="Wrobel A."/>
            <person name="Rasinkangas P."/>
            <person name="Parkhill J."/>
            <person name="Rea M.C."/>
            <person name="O'Sullivan O."/>
            <person name="Ritari J."/>
            <person name="Douillard F.P."/>
            <person name="Paul Ross R."/>
            <person name="Yang R."/>
            <person name="Briner A.E."/>
            <person name="Felis G.E."/>
            <person name="de Vos W.M."/>
            <person name="Barrangou R."/>
            <person name="Klaenhammer T.R."/>
            <person name="Caufield P.W."/>
            <person name="Cui Y."/>
            <person name="Zhang H."/>
            <person name="O'Toole P.W."/>
        </authorList>
    </citation>
    <scope>NUCLEOTIDE SEQUENCE [LARGE SCALE GENOMIC DNA]</scope>
    <source>
        <strain evidence="2 3">DSM 21115</strain>
    </source>
</reference>
<feature type="transmembrane region" description="Helical" evidence="1">
    <location>
        <begin position="33"/>
        <end position="51"/>
    </location>
</feature>
<keyword evidence="1" id="KW-1133">Transmembrane helix</keyword>
<evidence type="ECO:0000313" key="3">
    <source>
        <dbReference type="Proteomes" id="UP000050920"/>
    </source>
</evidence>
<keyword evidence="3" id="KW-1185">Reference proteome</keyword>
<name>A0A0R2NRM5_9LACO</name>
<organism evidence="2 3">
    <name type="scientific">Lactiplantibacillus fabifermentans DSM 21115</name>
    <dbReference type="NCBI Taxonomy" id="1413187"/>
    <lineage>
        <taxon>Bacteria</taxon>
        <taxon>Bacillati</taxon>
        <taxon>Bacillota</taxon>
        <taxon>Bacilli</taxon>
        <taxon>Lactobacillales</taxon>
        <taxon>Lactobacillaceae</taxon>
        <taxon>Lactiplantibacillus</taxon>
    </lineage>
</organism>
<accession>A0A0R2NRM5</accession>
<protein>
    <submittedName>
        <fullName evidence="2">Uncharacterized protein</fullName>
    </submittedName>
</protein>
<keyword evidence="1" id="KW-0472">Membrane</keyword>
<feature type="transmembrane region" description="Helical" evidence="1">
    <location>
        <begin position="95"/>
        <end position="113"/>
    </location>
</feature>
<gene>
    <name evidence="2" type="ORF">DY78_GL002721</name>
</gene>
<sequence>MPFVVLGISILLIVIWGLVDRKSIRSLGSFTKVGIVTYLIACVLFGAGMLVEDAQVNMMISFAGAVFALITILAIINIITNAIAHFNISKSVRTFLDASIIAILFGVVAYLALTVSAASATKDMLFFGAAAVAVLMVLVAIVALLVIVMKILFGSEPEAPATVEQADESTDSQA</sequence>
<feature type="transmembrane region" description="Helical" evidence="1">
    <location>
        <begin position="125"/>
        <end position="153"/>
    </location>
</feature>
<evidence type="ECO:0000313" key="2">
    <source>
        <dbReference type="EMBL" id="KRO28044.1"/>
    </source>
</evidence>